<evidence type="ECO:0000256" key="1">
    <source>
        <dbReference type="SAM" id="Coils"/>
    </source>
</evidence>
<feature type="coiled-coil region" evidence="1">
    <location>
        <begin position="254"/>
        <end position="281"/>
    </location>
</feature>
<proteinExistence type="predicted"/>
<feature type="compositionally biased region" description="Basic and acidic residues" evidence="2">
    <location>
        <begin position="62"/>
        <end position="80"/>
    </location>
</feature>
<reference evidence="3 4" key="1">
    <citation type="submission" date="2019-04" db="EMBL/GenBank/DDBJ databases">
        <title>Pedobacter sp. AR-3-17 sp. nov., isolated from Arctic soil.</title>
        <authorList>
            <person name="Dahal R.H."/>
            <person name="Kim D.-U."/>
        </authorList>
    </citation>
    <scope>NUCLEOTIDE SEQUENCE [LARGE SCALE GENOMIC DNA]</scope>
    <source>
        <strain evidence="3 4">AR-3-17</strain>
    </source>
</reference>
<keyword evidence="4" id="KW-1185">Reference proteome</keyword>
<organism evidence="3 4">
    <name type="scientific">Pedobacter cryophilus</name>
    <dbReference type="NCBI Taxonomy" id="2571271"/>
    <lineage>
        <taxon>Bacteria</taxon>
        <taxon>Pseudomonadati</taxon>
        <taxon>Bacteroidota</taxon>
        <taxon>Sphingobacteriia</taxon>
        <taxon>Sphingobacteriales</taxon>
        <taxon>Sphingobacteriaceae</taxon>
        <taxon>Pedobacter</taxon>
    </lineage>
</organism>
<dbReference type="AlphaFoldDB" id="A0A4U1C621"/>
<name>A0A4U1C621_9SPHI</name>
<dbReference type="OrthoDB" id="1121493at2"/>
<sequence>MKLGYLFSVAIIPFMVLGTSTFDQGQKKNGNGNGNKEKSRNEQSSKNQNDQKRDQNDDDRDDDRNENRNKQYNKNEDKGNYKNQGQKNEKKDDNQWRVEERWNDGKWDDDRFDTRMKKLKGFKKSNWVNSTYYPGVVWFNGNNDYYDNKGPKGNKKVSICHQTGGNYPVMINVSENAVKAHLNHGDYIGECRDYDRSTHSDSYWNTRNDYYNQYTSTTETLSFGEQLLAVAIEKLTGARSNLVPLRSTMQEDELRRKEAAIINLQNDVYNLQNSLARSNEQVGLQVNLKF</sequence>
<evidence type="ECO:0000256" key="2">
    <source>
        <dbReference type="SAM" id="MobiDB-lite"/>
    </source>
</evidence>
<comment type="caution">
    <text evidence="3">The sequence shown here is derived from an EMBL/GenBank/DDBJ whole genome shotgun (WGS) entry which is preliminary data.</text>
</comment>
<dbReference type="RefSeq" id="WP_136825054.1">
    <property type="nucleotide sequence ID" value="NZ_SWBP01000001.1"/>
</dbReference>
<accession>A0A4U1C621</accession>
<feature type="compositionally biased region" description="Basic and acidic residues" evidence="2">
    <location>
        <begin position="87"/>
        <end position="97"/>
    </location>
</feature>
<feature type="compositionally biased region" description="Basic and acidic residues" evidence="2">
    <location>
        <begin position="35"/>
        <end position="55"/>
    </location>
</feature>
<keyword evidence="1" id="KW-0175">Coiled coil</keyword>
<gene>
    <name evidence="3" type="ORF">FA046_04010</name>
</gene>
<evidence type="ECO:0000313" key="4">
    <source>
        <dbReference type="Proteomes" id="UP000308181"/>
    </source>
</evidence>
<evidence type="ECO:0000313" key="3">
    <source>
        <dbReference type="EMBL" id="TKC00849.1"/>
    </source>
</evidence>
<dbReference type="Proteomes" id="UP000308181">
    <property type="component" value="Unassembled WGS sequence"/>
</dbReference>
<feature type="region of interest" description="Disordered" evidence="2">
    <location>
        <begin position="22"/>
        <end position="97"/>
    </location>
</feature>
<dbReference type="EMBL" id="SWBP01000001">
    <property type="protein sequence ID" value="TKC00849.1"/>
    <property type="molecule type" value="Genomic_DNA"/>
</dbReference>
<protein>
    <submittedName>
        <fullName evidence="3">Uncharacterized protein</fullName>
    </submittedName>
</protein>